<feature type="region of interest" description="Disordered" evidence="1">
    <location>
        <begin position="323"/>
        <end position="353"/>
    </location>
</feature>
<evidence type="ECO:0000313" key="3">
    <source>
        <dbReference type="Proteomes" id="UP000604046"/>
    </source>
</evidence>
<sequence length="353" mass="39586">VEHFDNSQEAICQRLDFAQQAQLQTLNSSQVLLHKIDSAQEDVVNKVTEQKHLVERVKSGQELILETLTGSSDSAKKDLLDSMENSSKALLRKLDTSQQELLTKQGEQHEILVSVNKSQGTLMQKIDTGNEAAARRAVEQDSHVERKMTEMRKEVVSTCDNAVSQISKNITSEMHKLGSQNTSTTELFQNGMASQEERMADVRRQNMMIMDMLSGTQERVMQSAENIQSFTRLDLAASYQLDQAKLEVEMRNVVANEMAHMRSELETIMLGSDGHEAGFSGNEFDQHLADTALAGELADASARLEAQYRRIHTREVQALEMRQQQLPFTPPPRPPPRDPEQGAPLPGADTWEI</sequence>
<accession>A0A812I673</accession>
<keyword evidence="3" id="KW-1185">Reference proteome</keyword>
<gene>
    <name evidence="2" type="primary">hisS</name>
    <name evidence="2" type="ORF">SNAT2548_LOCUS3087</name>
</gene>
<evidence type="ECO:0000256" key="1">
    <source>
        <dbReference type="SAM" id="MobiDB-lite"/>
    </source>
</evidence>
<name>A0A812I673_9DINO</name>
<feature type="non-terminal residue" evidence="2">
    <location>
        <position position="353"/>
    </location>
</feature>
<protein>
    <submittedName>
        <fullName evidence="2">HisS protein</fullName>
    </submittedName>
</protein>
<dbReference type="Proteomes" id="UP000604046">
    <property type="component" value="Unassembled WGS sequence"/>
</dbReference>
<comment type="caution">
    <text evidence="2">The sequence shown here is derived from an EMBL/GenBank/DDBJ whole genome shotgun (WGS) entry which is preliminary data.</text>
</comment>
<organism evidence="2 3">
    <name type="scientific">Symbiodinium natans</name>
    <dbReference type="NCBI Taxonomy" id="878477"/>
    <lineage>
        <taxon>Eukaryota</taxon>
        <taxon>Sar</taxon>
        <taxon>Alveolata</taxon>
        <taxon>Dinophyceae</taxon>
        <taxon>Suessiales</taxon>
        <taxon>Symbiodiniaceae</taxon>
        <taxon>Symbiodinium</taxon>
    </lineage>
</organism>
<evidence type="ECO:0000313" key="2">
    <source>
        <dbReference type="EMBL" id="CAE7024533.1"/>
    </source>
</evidence>
<proteinExistence type="predicted"/>
<reference evidence="2" key="1">
    <citation type="submission" date="2021-02" db="EMBL/GenBank/DDBJ databases">
        <authorList>
            <person name="Dougan E. K."/>
            <person name="Rhodes N."/>
            <person name="Thang M."/>
            <person name="Chan C."/>
        </authorList>
    </citation>
    <scope>NUCLEOTIDE SEQUENCE</scope>
</reference>
<dbReference type="EMBL" id="CAJNDS010000190">
    <property type="protein sequence ID" value="CAE7024533.1"/>
    <property type="molecule type" value="Genomic_DNA"/>
</dbReference>
<dbReference type="AlphaFoldDB" id="A0A812I673"/>